<dbReference type="EMBL" id="MLJW01000656">
    <property type="protein sequence ID" value="OIQ83967.1"/>
    <property type="molecule type" value="Genomic_DNA"/>
</dbReference>
<dbReference type="AlphaFoldDB" id="A0A1J5QVS4"/>
<proteinExistence type="inferred from homology"/>
<sequence length="120" mass="13054">MQLEAMQQAVVDALEDVKATDIKVMDVSKLTSITSIMIIATASSSRQAKSLAHNVQVKLKALGVEATGVEGEREGEWVLVDLGDIVVHVMLQNTRDYYNLEQLWGAAESRRQAIKAAGAE</sequence>
<dbReference type="Pfam" id="PF02410">
    <property type="entry name" value="RsfS"/>
    <property type="match status" value="1"/>
</dbReference>
<gene>
    <name evidence="2" type="primary">rsfS_9</name>
    <name evidence="2" type="ORF">GALL_342220</name>
</gene>
<dbReference type="GO" id="GO:0090071">
    <property type="term" value="P:negative regulation of ribosome biogenesis"/>
    <property type="evidence" value="ECO:0007669"/>
    <property type="project" value="TreeGrafter"/>
</dbReference>
<organism evidence="2">
    <name type="scientific">mine drainage metagenome</name>
    <dbReference type="NCBI Taxonomy" id="410659"/>
    <lineage>
        <taxon>unclassified sequences</taxon>
        <taxon>metagenomes</taxon>
        <taxon>ecological metagenomes</taxon>
    </lineage>
</organism>
<dbReference type="Gene3D" id="3.30.460.10">
    <property type="entry name" value="Beta Polymerase, domain 2"/>
    <property type="match status" value="1"/>
</dbReference>
<protein>
    <submittedName>
        <fullName evidence="2">Ribosomal silencing factor RsfS</fullName>
    </submittedName>
</protein>
<dbReference type="NCBIfam" id="TIGR00090">
    <property type="entry name" value="rsfS_iojap_ybeB"/>
    <property type="match status" value="1"/>
</dbReference>
<evidence type="ECO:0000256" key="1">
    <source>
        <dbReference type="ARBA" id="ARBA00010574"/>
    </source>
</evidence>
<dbReference type="InterPro" id="IPR004394">
    <property type="entry name" value="Iojap/RsfS/C7orf30"/>
</dbReference>
<dbReference type="HAMAP" id="MF_01477">
    <property type="entry name" value="Iojap_RsfS"/>
    <property type="match status" value="1"/>
</dbReference>
<dbReference type="GO" id="GO:0017148">
    <property type="term" value="P:negative regulation of translation"/>
    <property type="evidence" value="ECO:0007669"/>
    <property type="project" value="TreeGrafter"/>
</dbReference>
<dbReference type="InterPro" id="IPR043519">
    <property type="entry name" value="NT_sf"/>
</dbReference>
<dbReference type="PANTHER" id="PTHR21043">
    <property type="entry name" value="IOJAP SUPERFAMILY ORTHOLOG"/>
    <property type="match status" value="1"/>
</dbReference>
<evidence type="ECO:0000313" key="2">
    <source>
        <dbReference type="EMBL" id="OIQ83967.1"/>
    </source>
</evidence>
<comment type="similarity">
    <text evidence="1">Belongs to the Iojap/RsfS family.</text>
</comment>
<dbReference type="SUPFAM" id="SSF81301">
    <property type="entry name" value="Nucleotidyltransferase"/>
    <property type="match status" value="1"/>
</dbReference>
<dbReference type="PANTHER" id="PTHR21043:SF0">
    <property type="entry name" value="MITOCHONDRIAL ASSEMBLY OF RIBOSOMAL LARGE SUBUNIT PROTEIN 1"/>
    <property type="match status" value="1"/>
</dbReference>
<reference evidence="2" key="1">
    <citation type="submission" date="2016-10" db="EMBL/GenBank/DDBJ databases">
        <title>Sequence of Gallionella enrichment culture.</title>
        <authorList>
            <person name="Poehlein A."/>
            <person name="Muehling M."/>
            <person name="Daniel R."/>
        </authorList>
    </citation>
    <scope>NUCLEOTIDE SEQUENCE</scope>
</reference>
<dbReference type="GO" id="GO:0043023">
    <property type="term" value="F:ribosomal large subunit binding"/>
    <property type="evidence" value="ECO:0007669"/>
    <property type="project" value="TreeGrafter"/>
</dbReference>
<accession>A0A1J5QVS4</accession>
<comment type="caution">
    <text evidence="2">The sequence shown here is derived from an EMBL/GenBank/DDBJ whole genome shotgun (WGS) entry which is preliminary data.</text>
</comment>
<name>A0A1J5QVS4_9ZZZZ</name>